<dbReference type="PANTHER" id="PTHR46481:SF10">
    <property type="entry name" value="ZINC FINGER BED DOMAIN-CONTAINING PROTEIN 39"/>
    <property type="match status" value="1"/>
</dbReference>
<sequence length="326" mass="37809">MSGVVLETLNSHQIQDQVFGLTSDNASNNKTLADSLQQALSNNVNIIRTPCLAHVIQLSLNQLLDRLKAVPLNNTEETKWTNRLSTLAKANTQHQKHEISYTLNKVRSLAIYIHGSPSRREAFNNLQTDDPKLTPIQDVRTRWNSTFLMLRRAKRLRDIFTRFCADYDCEEMLLNNKEWRQIDYLLYITEPFFLYTTELLKTREVTIHLVFKIYNALFEHLEKSMKQLRRKCVPWKKQMLNSLEAGRLKLDEYYSQTDRVKPHIYAISTMLAPIISSNSSYLMTGINNGATSTGNPSKKPWFLIKNVSLLSRLCNHPYRSKTKLKA</sequence>
<evidence type="ECO:0000256" key="4">
    <source>
        <dbReference type="ARBA" id="ARBA00022833"/>
    </source>
</evidence>
<organism evidence="6 7">
    <name type="scientific">Aspergillus tanneri</name>
    <dbReference type="NCBI Taxonomy" id="1220188"/>
    <lineage>
        <taxon>Eukaryota</taxon>
        <taxon>Fungi</taxon>
        <taxon>Dikarya</taxon>
        <taxon>Ascomycota</taxon>
        <taxon>Pezizomycotina</taxon>
        <taxon>Eurotiomycetes</taxon>
        <taxon>Eurotiomycetidae</taxon>
        <taxon>Eurotiales</taxon>
        <taxon>Aspergillaceae</taxon>
        <taxon>Aspergillus</taxon>
        <taxon>Aspergillus subgen. Circumdati</taxon>
    </lineage>
</organism>
<dbReference type="AlphaFoldDB" id="A0A5M9MID4"/>
<dbReference type="GeneID" id="54328129"/>
<dbReference type="InterPro" id="IPR052035">
    <property type="entry name" value="ZnF_BED_domain_contain"/>
</dbReference>
<keyword evidence="2" id="KW-0479">Metal-binding</keyword>
<comment type="caution">
    <text evidence="6">The sequence shown here is derived from an EMBL/GenBank/DDBJ whole genome shotgun (WGS) entry which is preliminary data.</text>
</comment>
<name>A0A5M9MID4_9EURO</name>
<evidence type="ECO:0000313" key="7">
    <source>
        <dbReference type="Proteomes" id="UP000324241"/>
    </source>
</evidence>
<evidence type="ECO:0000256" key="5">
    <source>
        <dbReference type="ARBA" id="ARBA00023242"/>
    </source>
</evidence>
<keyword evidence="4" id="KW-0862">Zinc</keyword>
<dbReference type="EMBL" id="QUQM01000004">
    <property type="protein sequence ID" value="KAA8646752.1"/>
    <property type="molecule type" value="Genomic_DNA"/>
</dbReference>
<keyword evidence="5" id="KW-0539">Nucleus</keyword>
<dbReference type="PANTHER" id="PTHR46481">
    <property type="entry name" value="ZINC FINGER BED DOMAIN-CONTAINING PROTEIN 4"/>
    <property type="match status" value="1"/>
</dbReference>
<evidence type="ECO:0000256" key="3">
    <source>
        <dbReference type="ARBA" id="ARBA00022771"/>
    </source>
</evidence>
<evidence type="ECO:0000256" key="1">
    <source>
        <dbReference type="ARBA" id="ARBA00004123"/>
    </source>
</evidence>
<accession>A0A5M9MID4</accession>
<dbReference type="GO" id="GO:0005634">
    <property type="term" value="C:nucleus"/>
    <property type="evidence" value="ECO:0007669"/>
    <property type="project" value="UniProtKB-SubCell"/>
</dbReference>
<dbReference type="SUPFAM" id="SSF53098">
    <property type="entry name" value="Ribonuclease H-like"/>
    <property type="match status" value="1"/>
</dbReference>
<evidence type="ECO:0008006" key="8">
    <source>
        <dbReference type="Google" id="ProtNLM"/>
    </source>
</evidence>
<evidence type="ECO:0000313" key="6">
    <source>
        <dbReference type="EMBL" id="KAA8646752.1"/>
    </source>
</evidence>
<proteinExistence type="predicted"/>
<dbReference type="InterPro" id="IPR012337">
    <property type="entry name" value="RNaseH-like_sf"/>
</dbReference>
<evidence type="ECO:0000256" key="2">
    <source>
        <dbReference type="ARBA" id="ARBA00022723"/>
    </source>
</evidence>
<dbReference type="GO" id="GO:0008270">
    <property type="term" value="F:zinc ion binding"/>
    <property type="evidence" value="ECO:0007669"/>
    <property type="project" value="UniProtKB-KW"/>
</dbReference>
<dbReference type="OrthoDB" id="4505704at2759"/>
<protein>
    <recommendedName>
        <fullName evidence="8">DUF659 domain-containing protein</fullName>
    </recommendedName>
</protein>
<gene>
    <name evidence="6" type="ORF">ATNIH1004_005427</name>
</gene>
<dbReference type="Proteomes" id="UP000324241">
    <property type="component" value="Unassembled WGS sequence"/>
</dbReference>
<dbReference type="RefSeq" id="XP_033426113.1">
    <property type="nucleotide sequence ID" value="XM_033570081.1"/>
</dbReference>
<comment type="subcellular location">
    <subcellularLocation>
        <location evidence="1">Nucleus</location>
    </subcellularLocation>
</comment>
<keyword evidence="3" id="KW-0863">Zinc-finger</keyword>
<reference evidence="6 7" key="1">
    <citation type="submission" date="2019-08" db="EMBL/GenBank/DDBJ databases">
        <title>The genome sequence of a newly discovered highly antifungal drug resistant Aspergillus species, Aspergillus tanneri NIH 1004.</title>
        <authorList>
            <person name="Mounaud S."/>
            <person name="Singh I."/>
            <person name="Joardar V."/>
            <person name="Pakala S."/>
            <person name="Pakala S."/>
            <person name="Venepally P."/>
            <person name="Chung J.K."/>
            <person name="Losada L."/>
            <person name="Nierman W.C."/>
        </authorList>
    </citation>
    <scope>NUCLEOTIDE SEQUENCE [LARGE SCALE GENOMIC DNA]</scope>
    <source>
        <strain evidence="6 7">NIH1004</strain>
    </source>
</reference>